<sequence>MSESQQPSAQPYPPASPYGAPQAAPHGALQQGPPSHGAPAAAKPLGRTAFLVAVATAGLGLLFSMITPFLYTSGNYDVADSLGAVIGILLLLGGIAGSVLAILALRRPAPHLLAAIALGIAGSLVVGRVLTWMSSLLYYFF</sequence>
<comment type="caution">
    <text evidence="3">The sequence shown here is derived from an EMBL/GenBank/DDBJ whole genome shotgun (WGS) entry which is preliminary data.</text>
</comment>
<keyword evidence="2" id="KW-1133">Transmembrane helix</keyword>
<dbReference type="RefSeq" id="WP_045257165.1">
    <property type="nucleotide sequence ID" value="NZ_JYJB01000008.1"/>
</dbReference>
<evidence type="ECO:0000256" key="1">
    <source>
        <dbReference type="SAM" id="MobiDB-lite"/>
    </source>
</evidence>
<keyword evidence="2" id="KW-0472">Membrane</keyword>
<dbReference type="PATRIC" id="fig|273678.4.peg.1514"/>
<dbReference type="STRING" id="273678.RS84_01516"/>
<evidence type="ECO:0000313" key="4">
    <source>
        <dbReference type="Proteomes" id="UP000033900"/>
    </source>
</evidence>
<reference evidence="3 4" key="1">
    <citation type="submission" date="2015-02" db="EMBL/GenBank/DDBJ databases">
        <title>Draft genome sequences of ten Microbacterium spp. with emphasis on heavy metal contaminated environments.</title>
        <authorList>
            <person name="Corretto E."/>
        </authorList>
    </citation>
    <scope>NUCLEOTIDE SEQUENCE [LARGE SCALE GENOMIC DNA]</scope>
    <source>
        <strain evidence="3 4">SA35</strain>
    </source>
</reference>
<proteinExistence type="predicted"/>
<name>A0A0M2HTV7_9MICO</name>
<feature type="transmembrane region" description="Helical" evidence="2">
    <location>
        <begin position="112"/>
        <end position="140"/>
    </location>
</feature>
<accession>A0A0M2HTV7</accession>
<evidence type="ECO:0000313" key="3">
    <source>
        <dbReference type="EMBL" id="KJL47888.1"/>
    </source>
</evidence>
<dbReference type="Proteomes" id="UP000033900">
    <property type="component" value="Unassembled WGS sequence"/>
</dbReference>
<keyword evidence="4" id="KW-1185">Reference proteome</keyword>
<protein>
    <submittedName>
        <fullName evidence="3">Uncharacterized protein</fullName>
    </submittedName>
</protein>
<feature type="transmembrane region" description="Helical" evidence="2">
    <location>
        <begin position="83"/>
        <end position="105"/>
    </location>
</feature>
<gene>
    <name evidence="3" type="ORF">RS84_01516</name>
</gene>
<keyword evidence="2" id="KW-0812">Transmembrane</keyword>
<dbReference type="EMBL" id="JYJB01000008">
    <property type="protein sequence ID" value="KJL47888.1"/>
    <property type="molecule type" value="Genomic_DNA"/>
</dbReference>
<feature type="transmembrane region" description="Helical" evidence="2">
    <location>
        <begin position="49"/>
        <end position="71"/>
    </location>
</feature>
<organism evidence="3 4">
    <name type="scientific">Microbacterium hydrocarbonoxydans</name>
    <dbReference type="NCBI Taxonomy" id="273678"/>
    <lineage>
        <taxon>Bacteria</taxon>
        <taxon>Bacillati</taxon>
        <taxon>Actinomycetota</taxon>
        <taxon>Actinomycetes</taxon>
        <taxon>Micrococcales</taxon>
        <taxon>Microbacteriaceae</taxon>
        <taxon>Microbacterium</taxon>
    </lineage>
</organism>
<evidence type="ECO:0000256" key="2">
    <source>
        <dbReference type="SAM" id="Phobius"/>
    </source>
</evidence>
<feature type="region of interest" description="Disordered" evidence="1">
    <location>
        <begin position="1"/>
        <end position="41"/>
    </location>
</feature>
<dbReference type="AlphaFoldDB" id="A0A0M2HTV7"/>